<name>A0ABX0IQ52_9FLAO</name>
<comment type="caution">
    <text evidence="2">The sequence shown here is derived from an EMBL/GenBank/DDBJ whole genome shotgun (WGS) entry which is preliminary data.</text>
</comment>
<dbReference type="InterPro" id="IPR034660">
    <property type="entry name" value="DinB/YfiT-like"/>
</dbReference>
<protein>
    <submittedName>
        <fullName evidence="2">DinB family protein</fullName>
    </submittedName>
</protein>
<dbReference type="RefSeq" id="WP_140962299.1">
    <property type="nucleotide sequence ID" value="NZ_VEVQ02000005.1"/>
</dbReference>
<dbReference type="EMBL" id="VEVQ02000005">
    <property type="protein sequence ID" value="NHN25964.1"/>
    <property type="molecule type" value="Genomic_DNA"/>
</dbReference>
<dbReference type="Gene3D" id="1.20.120.450">
    <property type="entry name" value="dinb family like domain"/>
    <property type="match status" value="1"/>
</dbReference>
<reference evidence="3" key="1">
    <citation type="submission" date="2019-05" db="EMBL/GenBank/DDBJ databases">
        <title>Flavobacterium profundi sp. nov., isolated from a deep-sea seamount.</title>
        <authorList>
            <person name="Zhang D.-C."/>
        </authorList>
    </citation>
    <scope>NUCLEOTIDE SEQUENCE [LARGE SCALE GENOMIC DNA]</scope>
    <source>
        <strain evidence="3">EC11</strain>
    </source>
</reference>
<evidence type="ECO:0000313" key="2">
    <source>
        <dbReference type="EMBL" id="NHN25964.1"/>
    </source>
</evidence>
<accession>A0ABX0IQ52</accession>
<reference evidence="2 3" key="2">
    <citation type="submission" date="2019-05" db="EMBL/GenBank/DDBJ databases">
        <authorList>
            <person name="Lianzixin W."/>
        </authorList>
    </citation>
    <scope>NUCLEOTIDE SEQUENCE [LARGE SCALE GENOMIC DNA]</scope>
    <source>
        <strain evidence="2 3">EC11</strain>
    </source>
</reference>
<gene>
    <name evidence="2" type="ORF">FIA58_009785</name>
</gene>
<evidence type="ECO:0000259" key="1">
    <source>
        <dbReference type="Pfam" id="PF12867"/>
    </source>
</evidence>
<dbReference type="Pfam" id="PF12867">
    <property type="entry name" value="DinB_2"/>
    <property type="match status" value="1"/>
</dbReference>
<reference evidence="2 3" key="3">
    <citation type="submission" date="2020-02" db="EMBL/GenBank/DDBJ databases">
        <title>Flavobacterium profundi sp. nov., isolated from a deep-sea seamount.</title>
        <authorList>
            <person name="Zhang D.-C."/>
        </authorList>
    </citation>
    <scope>NUCLEOTIDE SEQUENCE [LARGE SCALE GENOMIC DNA]</scope>
    <source>
        <strain evidence="2 3">EC11</strain>
    </source>
</reference>
<sequence>MITFNKDEFAPFYADYIAKSLLHTDIVGGLKQQQEKIVSFFKSIPENKQEFRYEIGKWTPKDILLHLIDAERIFTYRALRISRNDQTALSGFEENDYVPNAGANSRNMDSLIEEYETVRNATISLFSSLTEEQLLRIGIASGSTVSVRAIGCIILGHELHHVSVIKERYL</sequence>
<dbReference type="Proteomes" id="UP000817854">
    <property type="component" value="Unassembled WGS sequence"/>
</dbReference>
<dbReference type="SUPFAM" id="SSF109854">
    <property type="entry name" value="DinB/YfiT-like putative metalloenzymes"/>
    <property type="match status" value="1"/>
</dbReference>
<evidence type="ECO:0000313" key="3">
    <source>
        <dbReference type="Proteomes" id="UP000817854"/>
    </source>
</evidence>
<proteinExistence type="predicted"/>
<organism evidence="2 3">
    <name type="scientific">Flavobacterium jejuense</name>
    <dbReference type="NCBI Taxonomy" id="1544455"/>
    <lineage>
        <taxon>Bacteria</taxon>
        <taxon>Pseudomonadati</taxon>
        <taxon>Bacteroidota</taxon>
        <taxon>Flavobacteriia</taxon>
        <taxon>Flavobacteriales</taxon>
        <taxon>Flavobacteriaceae</taxon>
        <taxon>Flavobacterium</taxon>
    </lineage>
</organism>
<keyword evidence="3" id="KW-1185">Reference proteome</keyword>
<dbReference type="InterPro" id="IPR024775">
    <property type="entry name" value="DinB-like"/>
</dbReference>
<feature type="domain" description="DinB-like" evidence="1">
    <location>
        <begin position="30"/>
        <end position="165"/>
    </location>
</feature>